<dbReference type="Gene3D" id="2.60.40.10">
    <property type="entry name" value="Immunoglobulins"/>
    <property type="match status" value="6"/>
</dbReference>
<evidence type="ECO:0000313" key="3">
    <source>
        <dbReference type="Proteomes" id="UP000054560"/>
    </source>
</evidence>
<dbReference type="InterPro" id="IPR013783">
    <property type="entry name" value="Ig-like_fold"/>
</dbReference>
<accession>A0A0L0FAS3</accession>
<keyword evidence="1" id="KW-0732">Signal</keyword>
<dbReference type="InterPro" id="IPR008969">
    <property type="entry name" value="CarboxyPept-like_regulatory"/>
</dbReference>
<dbReference type="SUPFAM" id="SSF49478">
    <property type="entry name" value="Cna protein B-type domain"/>
    <property type="match status" value="4"/>
</dbReference>
<evidence type="ECO:0000313" key="2">
    <source>
        <dbReference type="EMBL" id="KNC73812.1"/>
    </source>
</evidence>
<organism evidence="2 3">
    <name type="scientific">Sphaeroforma arctica JP610</name>
    <dbReference type="NCBI Taxonomy" id="667725"/>
    <lineage>
        <taxon>Eukaryota</taxon>
        <taxon>Ichthyosporea</taxon>
        <taxon>Ichthyophonida</taxon>
        <taxon>Sphaeroforma</taxon>
    </lineage>
</organism>
<dbReference type="AlphaFoldDB" id="A0A0L0FAS3"/>
<dbReference type="InterPro" id="IPR051417">
    <property type="entry name" value="SDr/BOS_complex"/>
</dbReference>
<dbReference type="eggNOG" id="ENOG502QR8U">
    <property type="taxonomic scope" value="Eukaryota"/>
</dbReference>
<dbReference type="GeneID" id="25914135"/>
<dbReference type="PANTHER" id="PTHR23303">
    <property type="entry name" value="CARBOXYPEPTIDASE REGULATORY REGION-CONTAINING"/>
    <property type="match status" value="1"/>
</dbReference>
<feature type="non-terminal residue" evidence="2">
    <location>
        <position position="1022"/>
    </location>
</feature>
<reference evidence="2 3" key="1">
    <citation type="submission" date="2011-02" db="EMBL/GenBank/DDBJ databases">
        <title>The Genome Sequence of Sphaeroforma arctica JP610.</title>
        <authorList>
            <consortium name="The Broad Institute Genome Sequencing Platform"/>
            <person name="Russ C."/>
            <person name="Cuomo C."/>
            <person name="Young S.K."/>
            <person name="Zeng Q."/>
            <person name="Gargeya S."/>
            <person name="Alvarado L."/>
            <person name="Berlin A."/>
            <person name="Chapman S.B."/>
            <person name="Chen Z."/>
            <person name="Freedman E."/>
            <person name="Gellesch M."/>
            <person name="Goldberg J."/>
            <person name="Griggs A."/>
            <person name="Gujja S."/>
            <person name="Heilman E."/>
            <person name="Heiman D."/>
            <person name="Howarth C."/>
            <person name="Mehta T."/>
            <person name="Neiman D."/>
            <person name="Pearson M."/>
            <person name="Roberts A."/>
            <person name="Saif S."/>
            <person name="Shea T."/>
            <person name="Shenoy N."/>
            <person name="Sisk P."/>
            <person name="Stolte C."/>
            <person name="Sykes S."/>
            <person name="White J."/>
            <person name="Yandava C."/>
            <person name="Burger G."/>
            <person name="Gray M.W."/>
            <person name="Holland P.W.H."/>
            <person name="King N."/>
            <person name="Lang F.B.F."/>
            <person name="Roger A.J."/>
            <person name="Ruiz-Trillo I."/>
            <person name="Haas B."/>
            <person name="Nusbaum C."/>
            <person name="Birren B."/>
        </authorList>
    </citation>
    <scope>NUCLEOTIDE SEQUENCE [LARGE SCALE GENOMIC DNA]</scope>
    <source>
        <strain evidence="2 3">JP610</strain>
    </source>
</reference>
<gene>
    <name evidence="2" type="ORF">SARC_13631</name>
</gene>
<evidence type="ECO:0000256" key="1">
    <source>
        <dbReference type="ARBA" id="ARBA00022729"/>
    </source>
</evidence>
<dbReference type="RefSeq" id="XP_014147714.1">
    <property type="nucleotide sequence ID" value="XM_014292239.1"/>
</dbReference>
<protein>
    <submittedName>
        <fullName evidence="2">Uncharacterized protein</fullName>
    </submittedName>
</protein>
<dbReference type="EMBL" id="KQ245117">
    <property type="protein sequence ID" value="KNC73812.1"/>
    <property type="molecule type" value="Genomic_DNA"/>
</dbReference>
<dbReference type="SUPFAM" id="SSF49464">
    <property type="entry name" value="Carboxypeptidase regulatory domain-like"/>
    <property type="match status" value="1"/>
</dbReference>
<dbReference type="SUPFAM" id="SSF117074">
    <property type="entry name" value="Hypothetical protein PA1324"/>
    <property type="match status" value="3"/>
</dbReference>
<dbReference type="PANTHER" id="PTHR23303:SF14">
    <property type="entry name" value="BOS COMPLEX SUBUNIT NOMO1-RELATED"/>
    <property type="match status" value="1"/>
</dbReference>
<keyword evidence="3" id="KW-1185">Reference proteome</keyword>
<dbReference type="OrthoDB" id="21134at2759"/>
<dbReference type="GO" id="GO:0005789">
    <property type="term" value="C:endoplasmic reticulum membrane"/>
    <property type="evidence" value="ECO:0007669"/>
    <property type="project" value="TreeGrafter"/>
</dbReference>
<proteinExistence type="predicted"/>
<sequence length="1022" mass="108641">MSASPSPSTSSIVPAVISGTVTGVENGEGIAGVPVTATCSTDESTVYTTTTIADGSYSFNEAVDDCSYTITVPETYNGEVVEGPNTQVVVITPTDRTGVATFEFIPLGTISGRTLNDFDGAPLAGEFVLLSCGNITSEAITNATGHYVFEDLVDCEYIITAPFAIDSDDFTGVIVEGPVDADSTEEDTTVTIDRENLSKENVDFKYLPQGSISGSLRDEVTKVGIATETVTLTCDEHSPVKVITTTTDVDGNYEFTGLGYCNYKVEAPATVASVGDVFSGPDDTDEIESSTFVEISVLDQSEGEVDFTYSQVGSVSGTIYEDLEAVENGVDSVVVTLTCTENADVFYEETTDASGVFNFNSVPLCKYTIVVPEEVNTTVGLKPISEGYDVDDTKTVADVNVDSETTDVTGVDYIYKVPTPAVISGVVTGLEDGEGIEGVTVTVTCSSDTEIKYEAITDANGTYTIADNVVDCLYTVEVPETFNGEPIEGPSSDEVNITPNDRTGQVDFTYLPLGAISGHTLNDFDQSLLAGVSVMLACNDDVVKTTTDSTGFYIFEELVDCNYTVTVPLSVQTTDFDGIIVVGPIDSDKLVEKHSIIIDIEHLTEENVDFKYLPQGTIAGTLQDHASTAGIADQTVTLTCADPETTMTTQSDANGNYMFSGLGYCDYTVAAPASVDTFGNIYEGPYDDEDVLWSTSVAITFEDPSEGEVNFSYASVGSISGTIYEDSIDLSNGVSAVPVTLVCTDSNNFTMTTATEANGAYAFNDIPLCVYTISVPEEVSTTGGSKPIAEGYDDDDTKAEAEITIDLTKTDVTDVDFLYKVPAVISGLVTGFEDGEGIENVTVTLTCLEDMTIVYEAITNETGAYTIDENIEDCTYTIAVPESYNGEPIQGPANKTVAITPTGRTGTADFEYVPLGSIFGFTRNDFDQSPLADVIVTLSCDGVEVNSTTTDKLGHYVFEDLEDCAYTVTAPLSVSQSDFAGIITDGPVDEDGSVREHKVKIDIGNMHEENVDFAYLPQGSIS</sequence>
<dbReference type="Proteomes" id="UP000054560">
    <property type="component" value="Unassembled WGS sequence"/>
</dbReference>
<name>A0A0L0FAS3_9EUKA</name>
<dbReference type="Gene3D" id="2.60.40.1120">
    <property type="entry name" value="Carboxypeptidase-like, regulatory domain"/>
    <property type="match status" value="1"/>
</dbReference>